<keyword evidence="3" id="KW-1003">Cell membrane</keyword>
<reference evidence="7 8" key="1">
    <citation type="submission" date="2024-03" db="EMBL/GenBank/DDBJ databases">
        <title>Novel species of the genus Variovorax.</title>
        <authorList>
            <person name="Liu Q."/>
            <person name="Xin Y.-H."/>
        </authorList>
    </citation>
    <scope>NUCLEOTIDE SEQUENCE [LARGE SCALE GENOMIC DNA]</scope>
    <source>
        <strain evidence="7 8">KACC 18899</strain>
    </source>
</reference>
<evidence type="ECO:0000259" key="6">
    <source>
        <dbReference type="PROSITE" id="PS50893"/>
    </source>
</evidence>
<evidence type="ECO:0000256" key="2">
    <source>
        <dbReference type="ARBA" id="ARBA00022448"/>
    </source>
</evidence>
<dbReference type="InterPro" id="IPR003439">
    <property type="entry name" value="ABC_transporter-like_ATP-bd"/>
</dbReference>
<dbReference type="InterPro" id="IPR050683">
    <property type="entry name" value="Bact_Polysacc_Export_ATP-bd"/>
</dbReference>
<evidence type="ECO:0000256" key="5">
    <source>
        <dbReference type="ARBA" id="ARBA00022840"/>
    </source>
</evidence>
<dbReference type="SMART" id="SM00382">
    <property type="entry name" value="AAA"/>
    <property type="match status" value="1"/>
</dbReference>
<keyword evidence="8" id="KW-1185">Reference proteome</keyword>
<name>A0ABU8VJ17_9BURK</name>
<dbReference type="Gene3D" id="3.40.50.300">
    <property type="entry name" value="P-loop containing nucleotide triphosphate hydrolases"/>
    <property type="match status" value="1"/>
</dbReference>
<dbReference type="InterPro" id="IPR003593">
    <property type="entry name" value="AAA+_ATPase"/>
</dbReference>
<dbReference type="PROSITE" id="PS50893">
    <property type="entry name" value="ABC_TRANSPORTER_2"/>
    <property type="match status" value="1"/>
</dbReference>
<proteinExistence type="inferred from homology"/>
<dbReference type="PANTHER" id="PTHR46743:SF2">
    <property type="entry name" value="TEICHOIC ACIDS EXPORT ATP-BINDING PROTEIN TAGH"/>
    <property type="match status" value="1"/>
</dbReference>
<sequence>MSSDLALSVRGLSKEYRIAHMAQHSRVTEAAFAALKSVFNRQSYETFKALDDVSFDVKKGDVVGVVGRNGAGKSTLLKVLSRITEPTAGEVRLYGKVGSLLEVGTGFHPELTGRENIYLNGSILGMRERDIDRQFDAIVDFAEVERFLDTPVKRYSSGMYVRLAFAVAAHLNPEILIVDEVLAVGDTQFQQKCLGKMKDVSSQEGKTVLFVSHNIAAVKALCNKGLLLQNGRLMRQGTVDEVLAEYATRTPVAVQARHGKSSKLQLVDLLINGAQTAVGDVDFLKPLEIELELEAQEPTPMCIPFLRWYDANGITLSEVWGPEESVDFQRYDGRFSFRLALERMSLMPGRYFIDFFLHDVAGKEVFAAQECVQLEVHPVSLPGAPRAYEGRHGLLRLASRLSAHSIVSQQA</sequence>
<organism evidence="7 8">
    <name type="scientific">Variovorax ureilyticus</name>
    <dbReference type="NCBI Taxonomy" id="1836198"/>
    <lineage>
        <taxon>Bacteria</taxon>
        <taxon>Pseudomonadati</taxon>
        <taxon>Pseudomonadota</taxon>
        <taxon>Betaproteobacteria</taxon>
        <taxon>Burkholderiales</taxon>
        <taxon>Comamonadaceae</taxon>
        <taxon>Variovorax</taxon>
    </lineage>
</organism>
<dbReference type="InterPro" id="IPR015860">
    <property type="entry name" value="ABC_transpr_TagH-like"/>
</dbReference>
<evidence type="ECO:0000256" key="3">
    <source>
        <dbReference type="ARBA" id="ARBA00022475"/>
    </source>
</evidence>
<evidence type="ECO:0000313" key="7">
    <source>
        <dbReference type="EMBL" id="MEJ8813663.1"/>
    </source>
</evidence>
<protein>
    <submittedName>
        <fullName evidence="7">Polysaccharide ABC transporter ATP-binding protein</fullName>
    </submittedName>
</protein>
<keyword evidence="2" id="KW-0813">Transport</keyword>
<dbReference type="CDD" id="cd03220">
    <property type="entry name" value="ABC_KpsT_Wzt"/>
    <property type="match status" value="1"/>
</dbReference>
<dbReference type="SUPFAM" id="SSF52540">
    <property type="entry name" value="P-loop containing nucleoside triphosphate hydrolases"/>
    <property type="match status" value="1"/>
</dbReference>
<evidence type="ECO:0000256" key="4">
    <source>
        <dbReference type="ARBA" id="ARBA00022741"/>
    </source>
</evidence>
<dbReference type="InterPro" id="IPR027417">
    <property type="entry name" value="P-loop_NTPase"/>
</dbReference>
<comment type="similarity">
    <text evidence="1">Belongs to the ABC transporter superfamily.</text>
</comment>
<accession>A0ABU8VJ17</accession>
<feature type="domain" description="ABC transporter" evidence="6">
    <location>
        <begin position="33"/>
        <end position="255"/>
    </location>
</feature>
<dbReference type="RefSeq" id="WP_340358900.1">
    <property type="nucleotide sequence ID" value="NZ_JBBKZU010000009.1"/>
</dbReference>
<dbReference type="Pfam" id="PF00005">
    <property type="entry name" value="ABC_tran"/>
    <property type="match status" value="1"/>
</dbReference>
<evidence type="ECO:0000313" key="8">
    <source>
        <dbReference type="Proteomes" id="UP001365846"/>
    </source>
</evidence>
<comment type="caution">
    <text evidence="7">The sequence shown here is derived from an EMBL/GenBank/DDBJ whole genome shotgun (WGS) entry which is preliminary data.</text>
</comment>
<keyword evidence="3" id="KW-0472">Membrane</keyword>
<dbReference type="PANTHER" id="PTHR46743">
    <property type="entry name" value="TEICHOIC ACIDS EXPORT ATP-BINDING PROTEIN TAGH"/>
    <property type="match status" value="1"/>
</dbReference>
<keyword evidence="5 7" id="KW-0067">ATP-binding</keyword>
<dbReference type="EMBL" id="JBBKZU010000009">
    <property type="protein sequence ID" value="MEJ8813663.1"/>
    <property type="molecule type" value="Genomic_DNA"/>
</dbReference>
<gene>
    <name evidence="7" type="ORF">WKW77_21430</name>
</gene>
<keyword evidence="4" id="KW-0547">Nucleotide-binding</keyword>
<dbReference type="Proteomes" id="UP001365846">
    <property type="component" value="Unassembled WGS sequence"/>
</dbReference>
<evidence type="ECO:0000256" key="1">
    <source>
        <dbReference type="ARBA" id="ARBA00005417"/>
    </source>
</evidence>
<dbReference type="GO" id="GO:0005524">
    <property type="term" value="F:ATP binding"/>
    <property type="evidence" value="ECO:0007669"/>
    <property type="project" value="UniProtKB-KW"/>
</dbReference>